<dbReference type="PROSITE" id="PS50188">
    <property type="entry name" value="B302_SPRY"/>
    <property type="match status" value="1"/>
</dbReference>
<organism evidence="5">
    <name type="scientific">Stegastes partitus</name>
    <name type="common">bicolor damselfish</name>
    <dbReference type="NCBI Taxonomy" id="144197"/>
    <lineage>
        <taxon>Eukaryota</taxon>
        <taxon>Metazoa</taxon>
        <taxon>Chordata</taxon>
        <taxon>Craniata</taxon>
        <taxon>Vertebrata</taxon>
        <taxon>Euteleostomi</taxon>
        <taxon>Actinopterygii</taxon>
        <taxon>Neopterygii</taxon>
        <taxon>Teleostei</taxon>
        <taxon>Neoteleostei</taxon>
        <taxon>Acanthomorphata</taxon>
        <taxon>Ovalentaria</taxon>
        <taxon>Pomacentridae</taxon>
        <taxon>Stegastes</taxon>
    </lineage>
</organism>
<dbReference type="PRINTS" id="PR01407">
    <property type="entry name" value="BUTYPHLNCDUF"/>
</dbReference>
<evidence type="ECO:0000256" key="3">
    <source>
        <dbReference type="ARBA" id="ARBA00022833"/>
    </source>
</evidence>
<sequence>MINYFLKLEPDPNTANRNLKLSGSHRKVRAVEDRQPYPNHPERYDSFQLLHRYSLTGRCYWEVKWGGWVEIGVTHKEVRKTGNNTESHLGRNCHSWSLKCSNGGYSVWHDNRETTIPLPPSSDTVAVYVDCPAGILSFYRVSSGSVIHLHTFNTSFTEPLFPGFRFCSLDSSVTLCEL</sequence>
<evidence type="ECO:0000256" key="2">
    <source>
        <dbReference type="ARBA" id="ARBA00022771"/>
    </source>
</evidence>
<dbReference type="SMART" id="SM00449">
    <property type="entry name" value="SPRY"/>
    <property type="match status" value="1"/>
</dbReference>
<dbReference type="AlphaFoldDB" id="A0A3B5ABB1"/>
<dbReference type="Ensembl" id="ENSSPAT00000015448.1">
    <property type="protein sequence ID" value="ENSSPAP00000015199.1"/>
    <property type="gene ID" value="ENSSPAG00000011467.1"/>
</dbReference>
<protein>
    <recommendedName>
        <fullName evidence="4">B30.2/SPRY domain-containing protein</fullName>
    </recommendedName>
</protein>
<dbReference type="PANTHER" id="PTHR25465:SF14">
    <property type="entry name" value="E3 UBIQUITIN-PROTEIN LIGASE TRIM65"/>
    <property type="match status" value="1"/>
</dbReference>
<dbReference type="Pfam" id="PF13765">
    <property type="entry name" value="PRY"/>
    <property type="match status" value="1"/>
</dbReference>
<dbReference type="STRING" id="144197.ENSSPAP00000015199"/>
<evidence type="ECO:0000313" key="5">
    <source>
        <dbReference type="Ensembl" id="ENSSPAP00000015199.1"/>
    </source>
</evidence>
<dbReference type="Gene3D" id="2.60.120.920">
    <property type="match status" value="1"/>
</dbReference>
<dbReference type="InterPro" id="IPR043136">
    <property type="entry name" value="B30.2/SPRY_sf"/>
</dbReference>
<dbReference type="InterPro" id="IPR013320">
    <property type="entry name" value="ConA-like_dom_sf"/>
</dbReference>
<name>A0A3B5ABB1_9TELE</name>
<dbReference type="InterPro" id="IPR003877">
    <property type="entry name" value="SPRY_dom"/>
</dbReference>
<dbReference type="SUPFAM" id="SSF49899">
    <property type="entry name" value="Concanavalin A-like lectins/glucanases"/>
    <property type="match status" value="1"/>
</dbReference>
<keyword evidence="3" id="KW-0862">Zinc</keyword>
<dbReference type="PANTHER" id="PTHR25465">
    <property type="entry name" value="B-BOX DOMAIN CONTAINING"/>
    <property type="match status" value="1"/>
</dbReference>
<feature type="domain" description="B30.2/SPRY" evidence="4">
    <location>
        <begin position="1"/>
        <end position="178"/>
    </location>
</feature>
<dbReference type="GO" id="GO:0005737">
    <property type="term" value="C:cytoplasm"/>
    <property type="evidence" value="ECO:0007669"/>
    <property type="project" value="UniProtKB-ARBA"/>
</dbReference>
<dbReference type="InterPro" id="IPR001870">
    <property type="entry name" value="B30.2/SPRY"/>
</dbReference>
<dbReference type="InterPro" id="IPR003879">
    <property type="entry name" value="Butyrophylin_SPRY"/>
</dbReference>
<accession>A0A3B5ABB1</accession>
<dbReference type="GO" id="GO:0008270">
    <property type="term" value="F:zinc ion binding"/>
    <property type="evidence" value="ECO:0007669"/>
    <property type="project" value="UniProtKB-KW"/>
</dbReference>
<evidence type="ECO:0000259" key="4">
    <source>
        <dbReference type="PROSITE" id="PS50188"/>
    </source>
</evidence>
<keyword evidence="2" id="KW-0863">Zinc-finger</keyword>
<dbReference type="InterPro" id="IPR051051">
    <property type="entry name" value="E3_ubiq-ligase_TRIM/RNF"/>
</dbReference>
<proteinExistence type="predicted"/>
<dbReference type="Pfam" id="PF00622">
    <property type="entry name" value="SPRY"/>
    <property type="match status" value="1"/>
</dbReference>
<dbReference type="GeneTree" id="ENSGT00940000154395"/>
<reference evidence="5" key="1">
    <citation type="submission" date="2023-09" db="UniProtKB">
        <authorList>
            <consortium name="Ensembl"/>
        </authorList>
    </citation>
    <scope>IDENTIFICATION</scope>
</reference>
<dbReference type="InterPro" id="IPR006574">
    <property type="entry name" value="PRY"/>
</dbReference>
<evidence type="ECO:0000256" key="1">
    <source>
        <dbReference type="ARBA" id="ARBA00022723"/>
    </source>
</evidence>
<keyword evidence="1" id="KW-0479">Metal-binding</keyword>